<dbReference type="OrthoDB" id="6898151at2"/>
<evidence type="ECO:0000256" key="1">
    <source>
        <dbReference type="SAM" id="MobiDB-lite"/>
    </source>
</evidence>
<evidence type="ECO:0000313" key="2">
    <source>
        <dbReference type="EMBL" id="PIM51766.1"/>
    </source>
</evidence>
<keyword evidence="3" id="KW-1185">Reference proteome</keyword>
<dbReference type="RefSeq" id="WP_099863015.1">
    <property type="nucleotide sequence ID" value="NZ_PEOG01000054.1"/>
</dbReference>
<accession>A0A2G9C5S0</accession>
<feature type="compositionally biased region" description="Low complexity" evidence="1">
    <location>
        <begin position="976"/>
        <end position="993"/>
    </location>
</feature>
<dbReference type="AlphaFoldDB" id="A0A2G9C5S0"/>
<proteinExistence type="predicted"/>
<protein>
    <submittedName>
        <fullName evidence="2">Uncharacterized protein</fullName>
    </submittedName>
</protein>
<feature type="compositionally biased region" description="Low complexity" evidence="1">
    <location>
        <begin position="1"/>
        <end position="16"/>
    </location>
</feature>
<sequence>MPDIPSASSPAPLLSANTTPSIPRETAQSTATQPSSEASSSHFLGLRRRPKRQGDIESGAPPADDRAVGFSSAVAPKLQQALVSAYGSNKQHPITTTGTVLGYQAWNQLSAGGPPGEMPKAPKLPPLETDRFRFSVPASKPEQLKLAAQLLDTPALDKWMPAPQSAPGAPGSASPLPSILGASAQAVATASTVALQSVGIMARPTARLTDMASPEARAAAASRPPMLDARIGEQKAFIELAGAQYAARGIEIEVDKAVQCLQAAAGDQGAQVEAFAKGVKPLLTALRRLPADAPPERREELEGALRRQGAAIIDLPPEVQTPLHQAMAKLDAAVMAEAQATQRHAAAQERLADLQYQRMSTLIDQARAVHAPLGDALRTVADRLGARPAKGDQLPRDTVLENVFNAGILAFAPRAATGPLSLGEEQATQLKHALQTLGALDAGGLATITAAPTERSPAQSAAVALAREVAVLPRGVEMLSALLAPPQAGAPALDLETSDRRVAALRVLFTADAALQASGGELPQLARSAAAQALQTSDFKLDGLAPELRHAFNAVRNEFFEKGPGTPLQQADDYLKGLTTDMLSSVSREHSVMGVIARALPVGGATALNPSAIASATRTLAQAGLITSTPAAVDAMRDGIETLRGGDDALPAERALKTLARALDVAVPKETPEHLLSATVAAVQVPVRFGLDDRTLQAHPKLAGLWERYAEGQIKPAEAVHQLARVAAADLTAAGEPDAAKTVGAFRKTLDGAVGSAIWNRGQIDNKEQLLDGLISIARLMSVRDRFKFSGGNSYGFDTSRVQMGMKPGDFPDPLSLTMRVAAAGKYQHDLVMEIGMTTAAYYLTAGTQSTVGAKMGFGAGVSAKVDVGAASFGARLADLTAAASYENQWQNGLQVRVPQDVPTQPRNQLEFEDMLRHAVMWEEMGHAGPVDAILKNVDVASLNLLGKYNREAVRGELSGTALSPQITISRPLDGTPAAAPSASETAPAPAPAAAGKKMAQVVQGRVALAQGRTVGELRHAMADEASGYYRYPEERSGARTLQQSGAAASLSVNLKRFEDGKTINAADVAGASRMGDHLGGTEVTKRLVTVDGVTAPMRTRRITEFVDLPRFEQAIESDRARWINHGNTYTKFPDGFKQPAEDFRLRQQSSESDLRQIFQDAGKLDNQFKQYLAVDCMQVPAAAIVDGYDASAVLARKLGRPEEAAAIHAEREAFLAEDSSWQPRRMAINNVFNTANQPGVTLLGLEVRVADNSEGAHNDVLFPRG</sequence>
<organism evidence="2 3">
    <name type="scientific">Roseateles chitinivorans</name>
    <dbReference type="NCBI Taxonomy" id="2917965"/>
    <lineage>
        <taxon>Bacteria</taxon>
        <taxon>Pseudomonadati</taxon>
        <taxon>Pseudomonadota</taxon>
        <taxon>Betaproteobacteria</taxon>
        <taxon>Burkholderiales</taxon>
        <taxon>Sphaerotilaceae</taxon>
        <taxon>Roseateles</taxon>
    </lineage>
</organism>
<reference evidence="2 3" key="1">
    <citation type="submission" date="2017-11" db="EMBL/GenBank/DDBJ databases">
        <title>Draft genome sequence of Mitsuaria sp. HWN-4.</title>
        <authorList>
            <person name="Gundlapally S.R."/>
        </authorList>
    </citation>
    <scope>NUCLEOTIDE SEQUENCE [LARGE SCALE GENOMIC DNA]</scope>
    <source>
        <strain evidence="2 3">HWN-4</strain>
    </source>
</reference>
<feature type="compositionally biased region" description="Polar residues" evidence="1">
    <location>
        <begin position="17"/>
        <end position="42"/>
    </location>
</feature>
<dbReference type="EMBL" id="PEOG01000054">
    <property type="protein sequence ID" value="PIM51766.1"/>
    <property type="molecule type" value="Genomic_DNA"/>
</dbReference>
<comment type="caution">
    <text evidence="2">The sequence shown here is derived from an EMBL/GenBank/DDBJ whole genome shotgun (WGS) entry which is preliminary data.</text>
</comment>
<gene>
    <name evidence="2" type="ORF">CS062_18250</name>
</gene>
<feature type="region of interest" description="Disordered" evidence="1">
    <location>
        <begin position="972"/>
        <end position="993"/>
    </location>
</feature>
<feature type="region of interest" description="Disordered" evidence="1">
    <location>
        <begin position="1"/>
        <end position="67"/>
    </location>
</feature>
<dbReference type="Proteomes" id="UP000231501">
    <property type="component" value="Unassembled WGS sequence"/>
</dbReference>
<name>A0A2G9C5S0_9BURK</name>
<evidence type="ECO:0000313" key="3">
    <source>
        <dbReference type="Proteomes" id="UP000231501"/>
    </source>
</evidence>